<feature type="coiled-coil region" evidence="1">
    <location>
        <begin position="373"/>
        <end position="437"/>
    </location>
</feature>
<evidence type="ECO:0000256" key="1">
    <source>
        <dbReference type="SAM" id="Coils"/>
    </source>
</evidence>
<dbReference type="EMBL" id="CAEZTW010000010">
    <property type="protein sequence ID" value="CAB4576015.1"/>
    <property type="molecule type" value="Genomic_DNA"/>
</dbReference>
<dbReference type="Pfam" id="PF03993">
    <property type="entry name" value="DUF349"/>
    <property type="match status" value="3"/>
</dbReference>
<sequence length="462" mass="51428">MLNAKLKATLPHNEIWLPEIVQRKVNRMENASTPNLSSTGAASALIGDPAKFGRVGEDGTVYVITPSGDRAVGSYPGKSPEEALAYFVKKFEMVASEVALLAARIRSGAMVPSDAHEAVSKLRTQITDLNGVGDLANLAESLEKIPSLITEHEGAYVARKAAQAAEREARKAEATAIKEKIVVEAENLVESVAWKVTTARLKVLLEEWKKAPRLDKKVDAQLWKRFSSSRNKFDKRRRTHFANLASEHKKVASTKEMIVQQGEALANSKDWLNTAKQFKSLMDQWKASGRGKKSTDAALWSRFKAAQDTFFAAKNADMDKRKSSMSENLLKREAMISEFEALLPITDFKSAKKKFYDLMGKWQKIGMTDRKKRASFDARIKKVEDEIHELERNFQRKSDPTAKAQANKVVQGLAEAIENYEKQAAKAEAAGQTVKAMVAREAAAARRVWLEQAEKGLTEFTN</sequence>
<organism evidence="2">
    <name type="scientific">freshwater metagenome</name>
    <dbReference type="NCBI Taxonomy" id="449393"/>
    <lineage>
        <taxon>unclassified sequences</taxon>
        <taxon>metagenomes</taxon>
        <taxon>ecological metagenomes</taxon>
    </lineage>
</organism>
<keyword evidence="1" id="KW-0175">Coiled coil</keyword>
<evidence type="ECO:0000313" key="2">
    <source>
        <dbReference type="EMBL" id="CAB4576015.1"/>
    </source>
</evidence>
<name>A0A6J6EKY3_9ZZZZ</name>
<dbReference type="AlphaFoldDB" id="A0A6J6EKY3"/>
<proteinExistence type="predicted"/>
<accession>A0A6J6EKY3</accession>
<dbReference type="InterPro" id="IPR007139">
    <property type="entry name" value="DUF349"/>
</dbReference>
<reference evidence="2" key="1">
    <citation type="submission" date="2020-05" db="EMBL/GenBank/DDBJ databases">
        <authorList>
            <person name="Chiriac C."/>
            <person name="Salcher M."/>
            <person name="Ghai R."/>
            <person name="Kavagutti S V."/>
        </authorList>
    </citation>
    <scope>NUCLEOTIDE SEQUENCE</scope>
</reference>
<gene>
    <name evidence="2" type="ORF">UFOPK1766_00131</name>
</gene>
<protein>
    <submittedName>
        <fullName evidence="2">Unannotated protein</fullName>
    </submittedName>
</protein>